<feature type="transmembrane region" description="Helical" evidence="1">
    <location>
        <begin position="217"/>
        <end position="234"/>
    </location>
</feature>
<feature type="transmembrane region" description="Helical" evidence="1">
    <location>
        <begin position="125"/>
        <end position="150"/>
    </location>
</feature>
<keyword evidence="1" id="KW-0472">Membrane</keyword>
<accession>A0A927R4K2</accession>
<feature type="transmembrane region" description="Helical" evidence="1">
    <location>
        <begin position="84"/>
        <end position="104"/>
    </location>
</feature>
<dbReference type="EMBL" id="JADBEL010000010">
    <property type="protein sequence ID" value="MBE1554988.1"/>
    <property type="molecule type" value="Genomic_DNA"/>
</dbReference>
<sequence>MDREKLYIPMPNEQMIHAQIEQIVASGMKQKQSFPSYLKSMVQQVGMRHLFSDRMELSFILITAIALLSGLLLMPEQIQTDKVYAFVFLVSPLLFLVFSIYSFANKTRNDTFEVEMACKYNVYQITAFRMLVFSVVSVVVNTLAIALIVMVSEDILFIRAFMISNTALFIFSILFLYALMKRRSTVIVAATIVGWTFGNLLLRFADNRLYSDILVDMPLVVYAVVLIGSLYLYMNYVKKLIHFKQTEGAF</sequence>
<keyword evidence="1" id="KW-0812">Transmembrane</keyword>
<feature type="transmembrane region" description="Helical" evidence="1">
    <location>
        <begin position="186"/>
        <end position="205"/>
    </location>
</feature>
<proteinExistence type="predicted"/>
<feature type="transmembrane region" description="Helical" evidence="1">
    <location>
        <begin position="57"/>
        <end position="78"/>
    </location>
</feature>
<comment type="caution">
    <text evidence="2">The sequence shown here is derived from an EMBL/GenBank/DDBJ whole genome shotgun (WGS) entry which is preliminary data.</text>
</comment>
<dbReference type="AlphaFoldDB" id="A0A927R4K2"/>
<dbReference type="RefSeq" id="WP_192598735.1">
    <property type="nucleotide sequence ID" value="NZ_JADBEL010000010.1"/>
</dbReference>
<keyword evidence="3" id="KW-1185">Reference proteome</keyword>
<evidence type="ECO:0000256" key="1">
    <source>
        <dbReference type="SAM" id="Phobius"/>
    </source>
</evidence>
<keyword evidence="1" id="KW-1133">Transmembrane helix</keyword>
<gene>
    <name evidence="2" type="ORF">H4683_002087</name>
</gene>
<reference evidence="2" key="1">
    <citation type="submission" date="2020-10" db="EMBL/GenBank/DDBJ databases">
        <title>Genomic Encyclopedia of Type Strains, Phase IV (KMG-IV): sequencing the most valuable type-strain genomes for metagenomic binning, comparative biology and taxonomic classification.</title>
        <authorList>
            <person name="Goeker M."/>
        </authorList>
    </citation>
    <scope>NUCLEOTIDE SEQUENCE</scope>
    <source>
        <strain evidence="2">DSM 13886</strain>
    </source>
</reference>
<evidence type="ECO:0000313" key="2">
    <source>
        <dbReference type="EMBL" id="MBE1554988.1"/>
    </source>
</evidence>
<dbReference type="Proteomes" id="UP000658225">
    <property type="component" value="Unassembled WGS sequence"/>
</dbReference>
<protein>
    <submittedName>
        <fullName evidence="2">Membrane-associated HD superfamily phosphohydrolase</fullName>
    </submittedName>
</protein>
<feature type="transmembrane region" description="Helical" evidence="1">
    <location>
        <begin position="156"/>
        <end position="179"/>
    </location>
</feature>
<name>A0A927R4K2_9BACL</name>
<organism evidence="2 3">
    <name type="scientific">Sporosarcina limicola</name>
    <dbReference type="NCBI Taxonomy" id="34101"/>
    <lineage>
        <taxon>Bacteria</taxon>
        <taxon>Bacillati</taxon>
        <taxon>Bacillota</taxon>
        <taxon>Bacilli</taxon>
        <taxon>Bacillales</taxon>
        <taxon>Caryophanaceae</taxon>
        <taxon>Sporosarcina</taxon>
    </lineage>
</organism>
<evidence type="ECO:0000313" key="3">
    <source>
        <dbReference type="Proteomes" id="UP000658225"/>
    </source>
</evidence>